<feature type="transmembrane region" description="Helical" evidence="1">
    <location>
        <begin position="233"/>
        <end position="254"/>
    </location>
</feature>
<protein>
    <submittedName>
        <fullName evidence="2">Uncharacterized protein</fullName>
    </submittedName>
</protein>
<keyword evidence="3" id="KW-1185">Reference proteome</keyword>
<dbReference type="OrthoDB" id="147988at2157"/>
<evidence type="ECO:0000313" key="3">
    <source>
        <dbReference type="Proteomes" id="UP000000663"/>
    </source>
</evidence>
<dbReference type="EMBL" id="AM114193">
    <property type="protein sequence ID" value="CAJ37747.1"/>
    <property type="molecule type" value="Genomic_DNA"/>
</dbReference>
<keyword evidence="1" id="KW-0812">Transmembrane</keyword>
<reference evidence="2 3" key="1">
    <citation type="journal article" date="2006" name="Science">
        <title>Genome of rice cluster I archaea -- the key methane producers in the rice rhizosphere.</title>
        <authorList>
            <person name="Erkel C."/>
            <person name="Kube M."/>
            <person name="Reinhardt R."/>
            <person name="Liesack W."/>
        </authorList>
    </citation>
    <scope>NUCLEOTIDE SEQUENCE [LARGE SCALE GENOMIC DNA]</scope>
    <source>
        <strain evidence="3">DSM 22066 / NBRC 105507 / MRE50</strain>
    </source>
</reference>
<feature type="transmembrane region" description="Helical" evidence="1">
    <location>
        <begin position="147"/>
        <end position="165"/>
    </location>
</feature>
<feature type="transmembrane region" description="Helical" evidence="1">
    <location>
        <begin position="37"/>
        <end position="58"/>
    </location>
</feature>
<sequence>MVSLIQVFEIVLVLLLSTAIVASIPKFRELVNGKAKILLYLVLGLILFTLVGIGYNVIQDIHVSELMANAIANDPAADTSIIGKDAVSILWPYVQFFPLFIMSIALAGVVLVTYMEGELYGYIFAGTGFATLLPDALRYMGNGRYDLLLLGFALWAIIPVVWVFFYKEISRETPTLRERAWGAIKASIFSYPVYVATAAVAVFGESPRMISQSMFAGLGAISGDIGTFILLSLWFYLLLTVIIVSIMFVIHDLLMHVFNVRRTVTNKGIKYEIVHPIAEIIAQEEPKIDAYKGLIEEMEVFYKYMDRVDRLRAASTIARFKSEYNTIAARHDEGSKAEAERLIKLVDQEFKKKY</sequence>
<dbReference type="RefSeq" id="WP_012034839.1">
    <property type="nucleotide sequence ID" value="NC_009464.1"/>
</dbReference>
<dbReference type="AlphaFoldDB" id="Q0W1J6"/>
<proteinExistence type="predicted"/>
<feature type="transmembrane region" description="Helical" evidence="1">
    <location>
        <begin position="6"/>
        <end position="25"/>
    </location>
</feature>
<keyword evidence="1" id="KW-0472">Membrane</keyword>
<evidence type="ECO:0000256" key="1">
    <source>
        <dbReference type="SAM" id="Phobius"/>
    </source>
</evidence>
<dbReference type="STRING" id="351160.RCIX2706"/>
<dbReference type="GeneID" id="5145633"/>
<dbReference type="KEGG" id="rci:RCIX2706"/>
<organism evidence="2 3">
    <name type="scientific">Methanocella arvoryzae (strain DSM 22066 / NBRC 105507 / MRE50)</name>
    <dbReference type="NCBI Taxonomy" id="351160"/>
    <lineage>
        <taxon>Archaea</taxon>
        <taxon>Methanobacteriati</taxon>
        <taxon>Methanobacteriota</taxon>
        <taxon>Stenosarchaea group</taxon>
        <taxon>Methanomicrobia</taxon>
        <taxon>Methanocellales</taxon>
        <taxon>Methanocellaceae</taxon>
        <taxon>Methanocella</taxon>
    </lineage>
</organism>
<accession>Q0W1J6</accession>
<dbReference type="Proteomes" id="UP000000663">
    <property type="component" value="Chromosome"/>
</dbReference>
<evidence type="ECO:0000313" key="2">
    <source>
        <dbReference type="EMBL" id="CAJ37747.1"/>
    </source>
</evidence>
<gene>
    <name evidence="2" type="ORF">RCIX2706</name>
</gene>
<dbReference type="eggNOG" id="arCOG11652">
    <property type="taxonomic scope" value="Archaea"/>
</dbReference>
<feature type="transmembrane region" description="Helical" evidence="1">
    <location>
        <begin position="119"/>
        <end position="141"/>
    </location>
</feature>
<name>Q0W1J6_METAR</name>
<keyword evidence="1" id="KW-1133">Transmembrane helix</keyword>
<feature type="transmembrane region" description="Helical" evidence="1">
    <location>
        <begin position="186"/>
        <end position="204"/>
    </location>
</feature>
<feature type="transmembrane region" description="Helical" evidence="1">
    <location>
        <begin position="93"/>
        <end position="112"/>
    </location>
</feature>